<evidence type="ECO:0000256" key="4">
    <source>
        <dbReference type="RuleBase" id="RU003694"/>
    </source>
</evidence>
<evidence type="ECO:0000256" key="2">
    <source>
        <dbReference type="ARBA" id="ARBA00022553"/>
    </source>
</evidence>
<feature type="domain" description="Ketosynthase family 3 (KS3)" evidence="5">
    <location>
        <begin position="4"/>
        <end position="432"/>
    </location>
</feature>
<keyword evidence="1" id="KW-0596">Phosphopantetheine</keyword>
<dbReference type="Pfam" id="PF00109">
    <property type="entry name" value="ketoacyl-synt"/>
    <property type="match status" value="1"/>
</dbReference>
<dbReference type="InterPro" id="IPR014030">
    <property type="entry name" value="Ketoacyl_synth_N"/>
</dbReference>
<dbReference type="SMART" id="SM00825">
    <property type="entry name" value="PKS_KS"/>
    <property type="match status" value="1"/>
</dbReference>
<dbReference type="InterPro" id="IPR016039">
    <property type="entry name" value="Thiolase-like"/>
</dbReference>
<dbReference type="InterPro" id="IPR050091">
    <property type="entry name" value="PKS_NRPS_Biosynth_Enz"/>
</dbReference>
<evidence type="ECO:0000256" key="1">
    <source>
        <dbReference type="ARBA" id="ARBA00022450"/>
    </source>
</evidence>
<dbReference type="Gene3D" id="3.30.70.3290">
    <property type="match status" value="1"/>
</dbReference>
<dbReference type="Proteomes" id="UP001172778">
    <property type="component" value="Unassembled WGS sequence"/>
</dbReference>
<evidence type="ECO:0000313" key="6">
    <source>
        <dbReference type="EMBL" id="MDK2122756.1"/>
    </source>
</evidence>
<keyword evidence="7" id="KW-1185">Reference proteome</keyword>
<dbReference type="InterPro" id="IPR032821">
    <property type="entry name" value="PKS_assoc"/>
</dbReference>
<dbReference type="Pfam" id="PF16197">
    <property type="entry name" value="KAsynt_C_assoc"/>
    <property type="match status" value="1"/>
</dbReference>
<dbReference type="Pfam" id="PF02801">
    <property type="entry name" value="Ketoacyl-synt_C"/>
    <property type="match status" value="1"/>
</dbReference>
<dbReference type="PANTHER" id="PTHR43775">
    <property type="entry name" value="FATTY ACID SYNTHASE"/>
    <property type="match status" value="1"/>
</dbReference>
<organism evidence="6 7">
    <name type="scientific">Parachitinimonas caeni</name>
    <dbReference type="NCBI Taxonomy" id="3031301"/>
    <lineage>
        <taxon>Bacteria</taxon>
        <taxon>Pseudomonadati</taxon>
        <taxon>Pseudomonadota</taxon>
        <taxon>Betaproteobacteria</taxon>
        <taxon>Neisseriales</taxon>
        <taxon>Chitinibacteraceae</taxon>
        <taxon>Parachitinimonas</taxon>
    </lineage>
</organism>
<evidence type="ECO:0000313" key="7">
    <source>
        <dbReference type="Proteomes" id="UP001172778"/>
    </source>
</evidence>
<dbReference type="InterPro" id="IPR020841">
    <property type="entry name" value="PKS_Beta-ketoAc_synthase_dom"/>
</dbReference>
<sequence>MAAQRPIAIIGIGCRFPSADGLEAFWQNLIDGRDCVGPVPAERWEASRFGGEKAGEPGTTYCPNVGMDASGDCHDAAFFGIDPEEARRMDPQQGSVLEMAWHACEDANLPPDSLAGRDVGVFIGVSTRDFDRRMSGLWQHVDVRTSTGAAGAIVANRLSYLFGLTGPSVAIDGACASSLASVHMACRALDDEECSLALAGGIQLILSPANIIAFSQGGLLAKDGHCKPFSAQADGYVCGEGGGLLLLKPLELALRDGDPIRAVIRGSAINHNGRSNGMAAPYRAGQLQVLCKALARAGIEPASVDYVEAHAPGTLIGDAIELQAIRDVYGAQRPAGRPCFVGSVKSNIGHLEAAAGIASLIKASLAVERGILPASLHSQPASPLLKLGSDEAPGSVCLSSHTRLWPLGSGPRRAGVSAFSFGGGNAHLLVEQAPDPTATTPNASPPLWLLAVSARSDAAFQQLCADYAERLQQLQQQAAPLAMLGDFCRSSLLGRQHHSWRQAWVVSSWSEAIHALRQASPLVAGNRQCRIGVIAATSGGALSLPGHWHHLLADLAPARSGPPEILCLVALLKRLGLSRLHLASSSPLLGQLGDFASQIGLNVIGPDQSPPRAGDCPSLIDASQNDSTGDLLWQPAHGLPTAALQLACQLYQRHFKLDWQPFVALSGRGSHRLPLYPFERARHYRIADALSLDADANADALPYLLKPRD</sequence>
<evidence type="ECO:0000256" key="3">
    <source>
        <dbReference type="ARBA" id="ARBA00022679"/>
    </source>
</evidence>
<dbReference type="CDD" id="cd00833">
    <property type="entry name" value="PKS"/>
    <property type="match status" value="1"/>
</dbReference>
<keyword evidence="3 4" id="KW-0808">Transferase</keyword>
<dbReference type="Gene3D" id="3.40.47.10">
    <property type="match status" value="1"/>
</dbReference>
<dbReference type="EMBL" id="JARRAF010000001">
    <property type="protein sequence ID" value="MDK2122756.1"/>
    <property type="molecule type" value="Genomic_DNA"/>
</dbReference>
<gene>
    <name evidence="6" type="ORF">PZA18_01695</name>
</gene>
<protein>
    <submittedName>
        <fullName evidence="6">Beta-ketoacyl synthase N-terminal-like domain-containing protein</fullName>
    </submittedName>
</protein>
<dbReference type="PROSITE" id="PS00606">
    <property type="entry name" value="KS3_1"/>
    <property type="match status" value="1"/>
</dbReference>
<keyword evidence="2" id="KW-0597">Phosphoprotein</keyword>
<dbReference type="InterPro" id="IPR014031">
    <property type="entry name" value="Ketoacyl_synth_C"/>
</dbReference>
<dbReference type="SUPFAM" id="SSF53901">
    <property type="entry name" value="Thiolase-like"/>
    <property type="match status" value="1"/>
</dbReference>
<reference evidence="6" key="1">
    <citation type="submission" date="2023-03" db="EMBL/GenBank/DDBJ databases">
        <title>Chitinimonas shenzhenensis gen. nov., sp. nov., a novel member of family Burkholderiaceae isolated from activated sludge collected in Shen Zhen, China.</title>
        <authorList>
            <person name="Wang X."/>
        </authorList>
    </citation>
    <scope>NUCLEOTIDE SEQUENCE</scope>
    <source>
        <strain evidence="6">DQS-5</strain>
    </source>
</reference>
<accession>A0ABT7DRS6</accession>
<proteinExistence type="inferred from homology"/>
<dbReference type="InterPro" id="IPR018201">
    <property type="entry name" value="Ketoacyl_synth_AS"/>
</dbReference>
<dbReference type="PROSITE" id="PS52004">
    <property type="entry name" value="KS3_2"/>
    <property type="match status" value="1"/>
</dbReference>
<comment type="caution">
    <text evidence="6">The sequence shown here is derived from an EMBL/GenBank/DDBJ whole genome shotgun (WGS) entry which is preliminary data.</text>
</comment>
<name>A0ABT7DRS6_9NEIS</name>
<evidence type="ECO:0000259" key="5">
    <source>
        <dbReference type="PROSITE" id="PS52004"/>
    </source>
</evidence>
<dbReference type="RefSeq" id="WP_284099033.1">
    <property type="nucleotide sequence ID" value="NZ_JARRAF010000001.1"/>
</dbReference>
<comment type="similarity">
    <text evidence="4">Belongs to the thiolase-like superfamily. Beta-ketoacyl-ACP synthases family.</text>
</comment>
<dbReference type="PANTHER" id="PTHR43775:SF37">
    <property type="entry name" value="SI:DKEY-61P9.11"/>
    <property type="match status" value="1"/>
</dbReference>